<feature type="compositionally biased region" description="Basic and acidic residues" evidence="1">
    <location>
        <begin position="11"/>
        <end position="26"/>
    </location>
</feature>
<feature type="compositionally biased region" description="Basic and acidic residues" evidence="1">
    <location>
        <begin position="131"/>
        <end position="143"/>
    </location>
</feature>
<feature type="region of interest" description="Disordered" evidence="1">
    <location>
        <begin position="489"/>
        <end position="540"/>
    </location>
</feature>
<proteinExistence type="predicted"/>
<reference evidence="2 3" key="1">
    <citation type="journal article" date="2011" name="PLoS Genet.">
        <title>Azospirillum genomes reveal transition of bacteria from aquatic to terrestrial environments.</title>
        <authorList>
            <person name="Wisniewski-Dye F."/>
            <person name="Borziak K."/>
            <person name="Khalsa-Moyers G."/>
            <person name="Alexandre G."/>
            <person name="Sukharnikov L.O."/>
            <person name="Wuichet K."/>
            <person name="Hurst G.B."/>
            <person name="McDonald W.H."/>
            <person name="Robertson J.S."/>
            <person name="Barbe V."/>
            <person name="Calteau A."/>
            <person name="Rouy Z."/>
            <person name="Mangenot S."/>
            <person name="Prigent-Combaret C."/>
            <person name="Normand P."/>
            <person name="Boyer M."/>
            <person name="Siguier P."/>
            <person name="Dessaux Y."/>
            <person name="Elmerich C."/>
            <person name="Condemine G."/>
            <person name="Krishnen G."/>
            <person name="Kennedy I."/>
            <person name="Paterson A.H."/>
            <person name="Gonzalez V."/>
            <person name="Mavingui P."/>
            <person name="Zhulin I.B."/>
        </authorList>
    </citation>
    <scope>NUCLEOTIDE SEQUENCE [LARGE SCALE GENOMIC DNA]</scope>
    <source>
        <strain evidence="2 3">Sp245</strain>
    </source>
</reference>
<sequence>MQPDRGAGGVERVRPLGDQPERDARQHIPRPGGRQIGRSVGVDDGPPIRCRDHRVGTLQKDDRATARRRGTGAGQFAALLRRDIRKDPGEFAFVRGQQTAPVQPVEQVGGRLGEAGQRVGVQHAGLSSTQRGERMAPRVRPDSGSRSQQHRVLARIHQQSLEGRAVRHIGHDQAGRAGGVDRHRVGWAGHRDQPCPGAQSAPRRQPRRAGHPRPAKHHRVPSRVFVRVEPRPGVALPPQVGAVHQGLRRDGVQHRVGNADVGDHHLPAENPAGQQQMAGLAAEEGDGQRRLRGHPHHLAAVAVQAAGHVHGNDGAPRHRLDDVLGHAVERAGQPGPEQRVDDQRVAFQQPGVGGLHRPGPAPGRHRRVSAQRGARPQQGQPHRPARFKKKTRDDEAVATIVARPAQDDGRVRRPALADRAHHRGPRRLHQHRPRHTARHGQRVGAVHLRHGKQFVHRLHPPQSRITVTRHNKHRDGRSIAEHRRNERNGLIGTGIGRKNWGDGWDSNPRPLGPQPRALPTELPPPPGDGMNRPQTPHPPFRSMQRRRELLTRHAHPPSRGTGAMDGTRTHDRSDHNRELYQLSYHRHRGRLFAPRDGAGQALFSTAFINVKKLGEHRPYPIRKGMAARIACSLCTNIVHFALSVGSRVPPTVASARCGPASHAAGSQPLRLARNVLYFGPSAEPWTVPAGVGTSYTRDP</sequence>
<feature type="compositionally biased region" description="Basic residues" evidence="1">
    <location>
        <begin position="420"/>
        <end position="442"/>
    </location>
</feature>
<feature type="region of interest" description="Disordered" evidence="1">
    <location>
        <begin position="186"/>
        <end position="222"/>
    </location>
</feature>
<dbReference type="KEGG" id="abs:AZOBR_100231"/>
<dbReference type="AntiFam" id="ANF00011">
    <property type="entry name" value="tRNA translation"/>
</dbReference>
<feature type="compositionally biased region" description="Basic and acidic residues" evidence="1">
    <location>
        <begin position="405"/>
        <end position="419"/>
    </location>
</feature>
<dbReference type="Proteomes" id="UP000007319">
    <property type="component" value="Chromosome"/>
</dbReference>
<feature type="compositionally biased region" description="Basic residues" evidence="1">
    <location>
        <begin position="204"/>
        <end position="221"/>
    </location>
</feature>
<evidence type="ECO:0000313" key="3">
    <source>
        <dbReference type="Proteomes" id="UP000007319"/>
    </source>
</evidence>
<feature type="region of interest" description="Disordered" evidence="1">
    <location>
        <begin position="349"/>
        <end position="442"/>
    </location>
</feature>
<accession>A0A9P1JQM2</accession>
<dbReference type="EMBL" id="HE577327">
    <property type="protein sequence ID" value="CCC97845.1"/>
    <property type="molecule type" value="Genomic_DNA"/>
</dbReference>
<organism evidence="2 3">
    <name type="scientific">Azospirillum baldaniorum</name>
    <dbReference type="NCBI Taxonomy" id="1064539"/>
    <lineage>
        <taxon>Bacteria</taxon>
        <taxon>Pseudomonadati</taxon>
        <taxon>Pseudomonadota</taxon>
        <taxon>Alphaproteobacteria</taxon>
        <taxon>Rhodospirillales</taxon>
        <taxon>Azospirillaceae</taxon>
        <taxon>Azospirillum</taxon>
    </lineage>
</organism>
<feature type="region of interest" description="Disordered" evidence="1">
    <location>
        <begin position="123"/>
        <end position="150"/>
    </location>
</feature>
<protein>
    <submittedName>
        <fullName evidence="2">Uncharacterized protein</fullName>
    </submittedName>
</protein>
<dbReference type="AlphaFoldDB" id="A0A9P1JQM2"/>
<evidence type="ECO:0000313" key="2">
    <source>
        <dbReference type="EMBL" id="CCC97845.1"/>
    </source>
</evidence>
<gene>
    <name evidence="2" type="ORF">AZOBR_100231</name>
</gene>
<evidence type="ECO:0000256" key="1">
    <source>
        <dbReference type="SAM" id="MobiDB-lite"/>
    </source>
</evidence>
<name>A0A9P1JQM2_9PROT</name>
<keyword evidence="3" id="KW-1185">Reference proteome</keyword>
<feature type="region of interest" description="Disordered" evidence="1">
    <location>
        <begin position="1"/>
        <end position="71"/>
    </location>
</feature>
<feature type="compositionally biased region" description="Basic and acidic residues" evidence="1">
    <location>
        <begin position="49"/>
        <end position="65"/>
    </location>
</feature>